<dbReference type="InterPro" id="IPR006572">
    <property type="entry name" value="Znf_DBF"/>
</dbReference>
<feature type="compositionally biased region" description="Basic and acidic residues" evidence="5">
    <location>
        <begin position="368"/>
        <end position="387"/>
    </location>
</feature>
<accession>A0A8B9SGS0</accession>
<feature type="compositionally biased region" description="Polar residues" evidence="5">
    <location>
        <begin position="447"/>
        <end position="459"/>
    </location>
</feature>
<dbReference type="Proteomes" id="UP000694400">
    <property type="component" value="Chromosome 25"/>
</dbReference>
<keyword evidence="1" id="KW-0479">Metal-binding</keyword>
<reference evidence="7" key="2">
    <citation type="submission" date="2025-08" db="UniProtKB">
        <authorList>
            <consortium name="Ensembl"/>
        </authorList>
    </citation>
    <scope>IDENTIFICATION</scope>
</reference>
<reference evidence="7" key="3">
    <citation type="submission" date="2025-09" db="UniProtKB">
        <authorList>
            <consortium name="Ensembl"/>
        </authorList>
    </citation>
    <scope>IDENTIFICATION</scope>
</reference>
<dbReference type="PANTHER" id="PTHR15375">
    <property type="entry name" value="ACTIVATOR OF S-PHASE KINASE-RELATED"/>
    <property type="match status" value="1"/>
</dbReference>
<name>A0A8B9SGS0_ANAPL</name>
<dbReference type="SMART" id="SM00586">
    <property type="entry name" value="ZnF_DBF"/>
    <property type="match status" value="1"/>
</dbReference>
<keyword evidence="3" id="KW-0862">Zinc</keyword>
<dbReference type="InterPro" id="IPR038545">
    <property type="entry name" value="Znf_DBF_sf"/>
</dbReference>
<dbReference type="PROSITE" id="PS51265">
    <property type="entry name" value="ZF_DBF4"/>
    <property type="match status" value="1"/>
</dbReference>
<dbReference type="InterPro" id="IPR051590">
    <property type="entry name" value="Replication_Regulatory_Kinase"/>
</dbReference>
<feature type="region of interest" description="Disordered" evidence="5">
    <location>
        <begin position="344"/>
        <end position="363"/>
    </location>
</feature>
<organism evidence="7 8">
    <name type="scientific">Anas platyrhynchos</name>
    <name type="common">Mallard</name>
    <name type="synonym">Anas boschas</name>
    <dbReference type="NCBI Taxonomy" id="8839"/>
    <lineage>
        <taxon>Eukaryota</taxon>
        <taxon>Metazoa</taxon>
        <taxon>Chordata</taxon>
        <taxon>Craniata</taxon>
        <taxon>Vertebrata</taxon>
        <taxon>Euteleostomi</taxon>
        <taxon>Archelosauria</taxon>
        <taxon>Archosauria</taxon>
        <taxon>Dinosauria</taxon>
        <taxon>Saurischia</taxon>
        <taxon>Theropoda</taxon>
        <taxon>Coelurosauria</taxon>
        <taxon>Aves</taxon>
        <taxon>Neognathae</taxon>
        <taxon>Galloanserae</taxon>
        <taxon>Anseriformes</taxon>
        <taxon>Anatidae</taxon>
        <taxon>Anatinae</taxon>
        <taxon>Anas</taxon>
    </lineage>
</organism>
<gene>
    <name evidence="7" type="primary">DBF4B</name>
</gene>
<feature type="compositionally biased region" description="Basic and acidic residues" evidence="5">
    <location>
        <begin position="59"/>
        <end position="74"/>
    </location>
</feature>
<reference evidence="7" key="1">
    <citation type="submission" date="2019-08" db="EMBL/GenBank/DDBJ databases">
        <title>Three high-quality genomes provides insights into domestication of ducks.</title>
        <authorList>
            <person name="Hou Z.C."/>
            <person name="Zhu F."/>
            <person name="Yin Z.T."/>
            <person name="Zhang F."/>
        </authorList>
    </citation>
    <scope>NUCLEOTIDE SEQUENCE [LARGE SCALE GENOMIC DNA]</scope>
</reference>
<feature type="region of interest" description="Disordered" evidence="5">
    <location>
        <begin position="584"/>
        <end position="607"/>
    </location>
</feature>
<feature type="region of interest" description="Disordered" evidence="5">
    <location>
        <begin position="368"/>
        <end position="391"/>
    </location>
</feature>
<dbReference type="Ensembl" id="ENSAPLT00020003762.1">
    <property type="protein sequence ID" value="ENSAPLP00020003499.1"/>
    <property type="gene ID" value="ENSAPLG00020002581.1"/>
</dbReference>
<dbReference type="Gene3D" id="6.10.250.3410">
    <property type="entry name" value="DBF zinc finger"/>
    <property type="match status" value="1"/>
</dbReference>
<dbReference type="GO" id="GO:0043539">
    <property type="term" value="F:protein serine/threonine kinase activator activity"/>
    <property type="evidence" value="ECO:0007669"/>
    <property type="project" value="TreeGrafter"/>
</dbReference>
<dbReference type="AlphaFoldDB" id="A0A8B9SGS0"/>
<dbReference type="Pfam" id="PF07535">
    <property type="entry name" value="zf-DBF"/>
    <property type="match status" value="1"/>
</dbReference>
<feature type="domain" description="DBF4-type" evidence="6">
    <location>
        <begin position="259"/>
        <end position="308"/>
    </location>
</feature>
<sequence length="779" mass="83723">MAGPVTATTTGRPLRGKSFYLDVPSGRAARDLAAAIRHLGGVTESFLSKEVNYVVSSNKEAKRDKAGTRTEKRSNTTSADAKAKSPMPSTSKGNHTRLQQKPPDTAVISRGKELLQKAMKNQDTCSGSSILANARLWGVQILHVDEMLLYAQQLLHAISGSRKQSQKTEVKCLASGSKIHKAGKLKPPFLKVEDQSRQFRPFHHQFKSFPDLNFLAPKSSSPFEPLKNLSNSCRARGVEGCPMHSNGEKSPQSTPVTVPKKKRGFCECCRETFEELQKHLQSPQHKRFALDDSRYAPVDRVISQLTNDFVEQPAKVPLCCLTDEHLMPRAQVTGGIEKLTAELGKESQQPEQGAVDLFDAEPDPGLKIKECSSGLPRDRVSNPREEGGLSENCSLGLSVRAGLTAGVCAAHATMEEFAVVGDMDSDLAPEFAWGTCVAASHVGGAIASSSEPDNQQVLGSVSHLPQPLPASRKRQLSSSQSTQVGKKPRLELGGGRSLCKQASPMGGGMGVQGAGQTPEPGLSGVEAGSWPLSTKLSTRPHHPPVLDLCLHGNPADPASQPGSLKALPVGFDPTETAVVSTVSKHGWSRGNMSSHGKLGGENGNTPRNVLSPALESTVSKSSCPAGQSPSPKLPVAEARCCCSLCVKTGEKIAPELPSLPSHSKEQTPCPGLLHRLPCNTQADDNFRNSSSESDWDVQLLSTLTGVQDSRIQAVDRDLLQRTHINVRDSGYESQLCSVLKQNSDFEWAAKGDKSCRNYCTETKEAPLPIFETFFGSWTS</sequence>
<evidence type="ECO:0000256" key="4">
    <source>
        <dbReference type="PROSITE-ProRule" id="PRU00600"/>
    </source>
</evidence>
<dbReference type="GO" id="GO:0008270">
    <property type="term" value="F:zinc ion binding"/>
    <property type="evidence" value="ECO:0007669"/>
    <property type="project" value="UniProtKB-KW"/>
</dbReference>
<evidence type="ECO:0000256" key="3">
    <source>
        <dbReference type="ARBA" id="ARBA00022833"/>
    </source>
</evidence>
<dbReference type="GO" id="GO:1901987">
    <property type="term" value="P:regulation of cell cycle phase transition"/>
    <property type="evidence" value="ECO:0007669"/>
    <property type="project" value="TreeGrafter"/>
</dbReference>
<dbReference type="GO" id="GO:0003676">
    <property type="term" value="F:nucleic acid binding"/>
    <property type="evidence" value="ECO:0007669"/>
    <property type="project" value="InterPro"/>
</dbReference>
<dbReference type="FunFam" id="6.10.250.3410:FF:000001">
    <property type="entry name" value="Protein DBF4 homolog A"/>
    <property type="match status" value="1"/>
</dbReference>
<feature type="region of interest" description="Disordered" evidence="5">
    <location>
        <begin position="57"/>
        <end position="104"/>
    </location>
</feature>
<feature type="region of interest" description="Disordered" evidence="5">
    <location>
        <begin position="447"/>
        <end position="523"/>
    </location>
</feature>
<feature type="compositionally biased region" description="Polar residues" evidence="5">
    <location>
        <begin position="87"/>
        <end position="99"/>
    </location>
</feature>
<dbReference type="PANTHER" id="PTHR15375:SF24">
    <property type="entry name" value="PROTEIN DBF4 HOMOLOG B"/>
    <property type="match status" value="1"/>
</dbReference>
<evidence type="ECO:0000313" key="8">
    <source>
        <dbReference type="Proteomes" id="UP000694400"/>
    </source>
</evidence>
<keyword evidence="2 4" id="KW-0863">Zinc-finger</keyword>
<proteinExistence type="predicted"/>
<dbReference type="GO" id="GO:0031431">
    <property type="term" value="C:Dbf4-dependent protein kinase complex"/>
    <property type="evidence" value="ECO:0007669"/>
    <property type="project" value="TreeGrafter"/>
</dbReference>
<evidence type="ECO:0000256" key="2">
    <source>
        <dbReference type="ARBA" id="ARBA00022771"/>
    </source>
</evidence>
<evidence type="ECO:0000313" key="7">
    <source>
        <dbReference type="Ensembl" id="ENSAPLP00020003499.1"/>
    </source>
</evidence>
<evidence type="ECO:0000256" key="1">
    <source>
        <dbReference type="ARBA" id="ARBA00022723"/>
    </source>
</evidence>
<evidence type="ECO:0000256" key="5">
    <source>
        <dbReference type="SAM" id="MobiDB-lite"/>
    </source>
</evidence>
<protein>
    <submittedName>
        <fullName evidence="7">DBF4B-CDC7 kinase regulatory subunit</fullName>
    </submittedName>
</protein>
<dbReference type="GO" id="GO:0010571">
    <property type="term" value="P:positive regulation of nuclear cell cycle DNA replication"/>
    <property type="evidence" value="ECO:0007669"/>
    <property type="project" value="TreeGrafter"/>
</dbReference>
<evidence type="ECO:0000259" key="6">
    <source>
        <dbReference type="PROSITE" id="PS51265"/>
    </source>
</evidence>